<feature type="region of interest" description="Disordered" evidence="1">
    <location>
        <begin position="1"/>
        <end position="60"/>
    </location>
</feature>
<sequence>MAGSPGPRAPRTSPFTRWHQSRGNAGRQLGTGARLYPPPARPTSERGEEQAAPKKRSLQDGALEILSTNYESGDKQGICKSISDRTFPGKRFIQAQLQTGPHAGSSCPSPCLCPARSSGTEAAQCSASPCVAEGPRAPTGMRGRRARLHFAEALRDDGSSLCRGRLPHPGLAASPFQAVEDAAAAEGDSHRPLDICIARSPARRHWPALFPGGGGGGGRTGRGAPGGSADPAGSGREGQTKETGAQNWAAAGGGDPDGGREISG</sequence>
<evidence type="ECO:0000313" key="3">
    <source>
        <dbReference type="Proteomes" id="UP001176941"/>
    </source>
</evidence>
<protein>
    <submittedName>
        <fullName evidence="2">Uncharacterized protein</fullName>
    </submittedName>
</protein>
<organism evidence="2 3">
    <name type="scientific">Rangifer tarandus platyrhynchus</name>
    <name type="common">Svalbard reindeer</name>
    <dbReference type="NCBI Taxonomy" id="3082113"/>
    <lineage>
        <taxon>Eukaryota</taxon>
        <taxon>Metazoa</taxon>
        <taxon>Chordata</taxon>
        <taxon>Craniata</taxon>
        <taxon>Vertebrata</taxon>
        <taxon>Euteleostomi</taxon>
        <taxon>Mammalia</taxon>
        <taxon>Eutheria</taxon>
        <taxon>Laurasiatheria</taxon>
        <taxon>Artiodactyla</taxon>
        <taxon>Ruminantia</taxon>
        <taxon>Pecora</taxon>
        <taxon>Cervidae</taxon>
        <taxon>Odocoileinae</taxon>
        <taxon>Rangifer</taxon>
    </lineage>
</organism>
<keyword evidence="3" id="KW-1185">Reference proteome</keyword>
<accession>A0ABN8XSK6</accession>
<evidence type="ECO:0000313" key="2">
    <source>
        <dbReference type="EMBL" id="CAI9151302.1"/>
    </source>
</evidence>
<feature type="compositionally biased region" description="Gly residues" evidence="1">
    <location>
        <begin position="211"/>
        <end position="226"/>
    </location>
</feature>
<dbReference type="Proteomes" id="UP001176941">
    <property type="component" value="Chromosome 1"/>
</dbReference>
<feature type="compositionally biased region" description="Basic and acidic residues" evidence="1">
    <location>
        <begin position="43"/>
        <end position="52"/>
    </location>
</feature>
<evidence type="ECO:0000256" key="1">
    <source>
        <dbReference type="SAM" id="MobiDB-lite"/>
    </source>
</evidence>
<feature type="region of interest" description="Disordered" evidence="1">
    <location>
        <begin position="206"/>
        <end position="264"/>
    </location>
</feature>
<proteinExistence type="predicted"/>
<reference evidence="2" key="1">
    <citation type="submission" date="2023-04" db="EMBL/GenBank/DDBJ databases">
        <authorList>
            <consortium name="ELIXIR-Norway"/>
        </authorList>
    </citation>
    <scope>NUCLEOTIDE SEQUENCE [LARGE SCALE GENOMIC DNA]</scope>
</reference>
<gene>
    <name evidence="2" type="ORF">MRATA1EN1_LOCUS264</name>
</gene>
<name>A0ABN8XSK6_RANTA</name>
<dbReference type="EMBL" id="OX459937">
    <property type="protein sequence ID" value="CAI9151302.1"/>
    <property type="molecule type" value="Genomic_DNA"/>
</dbReference>